<evidence type="ECO:0000259" key="3">
    <source>
        <dbReference type="Pfam" id="PF13356"/>
    </source>
</evidence>
<accession>A0A0F9V199</accession>
<dbReference type="InterPro" id="IPR025166">
    <property type="entry name" value="Integrase_DNA_bind_dom"/>
</dbReference>
<reference evidence="4" key="1">
    <citation type="journal article" date="2015" name="Nature">
        <title>Complex archaea that bridge the gap between prokaryotes and eukaryotes.</title>
        <authorList>
            <person name="Spang A."/>
            <person name="Saw J.H."/>
            <person name="Jorgensen S.L."/>
            <person name="Zaremba-Niedzwiedzka K."/>
            <person name="Martijn J."/>
            <person name="Lind A.E."/>
            <person name="van Eijk R."/>
            <person name="Schleper C."/>
            <person name="Guy L."/>
            <person name="Ettema T.J."/>
        </authorList>
    </citation>
    <scope>NUCLEOTIDE SEQUENCE</scope>
</reference>
<evidence type="ECO:0000256" key="1">
    <source>
        <dbReference type="ARBA" id="ARBA00008857"/>
    </source>
</evidence>
<feature type="domain" description="Integrase DNA-binding" evidence="3">
    <location>
        <begin position="7"/>
        <end position="96"/>
    </location>
</feature>
<evidence type="ECO:0000256" key="2">
    <source>
        <dbReference type="ARBA" id="ARBA00022908"/>
    </source>
</evidence>
<evidence type="ECO:0000313" key="4">
    <source>
        <dbReference type="EMBL" id="KKN97754.1"/>
    </source>
</evidence>
<dbReference type="Gene3D" id="3.30.160.390">
    <property type="entry name" value="Integrase, DNA-binding domain"/>
    <property type="match status" value="1"/>
</dbReference>
<sequence>MQRKLKFTDATVKNLKPADGKEQTVYTDLVTPGLRLRVSHTAKSWIFDYLVTGRIGRKTRTLGRYPTISLKDARQMATETYVDAQNGIDIMERLKADADARKTKAEALQRRKTLSEVVNLYQREKLIHKRTGAEVGRCLERELAPWLDGPAEDLTEDDIASTLTQPSVSRRRTVRAYLRGC</sequence>
<comment type="similarity">
    <text evidence="1">Belongs to the 'phage' integrase family.</text>
</comment>
<dbReference type="PANTHER" id="PTHR30629">
    <property type="entry name" value="PROPHAGE INTEGRASE"/>
    <property type="match status" value="1"/>
</dbReference>
<protein>
    <recommendedName>
        <fullName evidence="3">Integrase DNA-binding domain-containing protein</fullName>
    </recommendedName>
</protein>
<organism evidence="4">
    <name type="scientific">marine sediment metagenome</name>
    <dbReference type="NCBI Taxonomy" id="412755"/>
    <lineage>
        <taxon>unclassified sequences</taxon>
        <taxon>metagenomes</taxon>
        <taxon>ecological metagenomes</taxon>
    </lineage>
</organism>
<dbReference type="PANTHER" id="PTHR30629:SF2">
    <property type="entry name" value="PROPHAGE INTEGRASE INTS-RELATED"/>
    <property type="match status" value="1"/>
</dbReference>
<name>A0A0F9V199_9ZZZZ</name>
<dbReference type="GO" id="GO:0015074">
    <property type="term" value="P:DNA integration"/>
    <property type="evidence" value="ECO:0007669"/>
    <property type="project" value="UniProtKB-KW"/>
</dbReference>
<gene>
    <name evidence="4" type="ORF">LCGC14_0152660</name>
</gene>
<proteinExistence type="inferred from homology"/>
<dbReference type="EMBL" id="LAZR01000055">
    <property type="protein sequence ID" value="KKN97754.1"/>
    <property type="molecule type" value="Genomic_DNA"/>
</dbReference>
<dbReference type="InterPro" id="IPR038488">
    <property type="entry name" value="Integrase_DNA-bd_sf"/>
</dbReference>
<comment type="caution">
    <text evidence="4">The sequence shown here is derived from an EMBL/GenBank/DDBJ whole genome shotgun (WGS) entry which is preliminary data.</text>
</comment>
<dbReference type="Pfam" id="PF13356">
    <property type="entry name" value="Arm-DNA-bind_3"/>
    <property type="match status" value="1"/>
</dbReference>
<dbReference type="AlphaFoldDB" id="A0A0F9V199"/>
<dbReference type="InterPro" id="IPR050808">
    <property type="entry name" value="Phage_Integrase"/>
</dbReference>
<keyword evidence="2" id="KW-0229">DNA integration</keyword>